<name>A0A7W7P3L9_PSENT</name>
<evidence type="ECO:0000256" key="2">
    <source>
        <dbReference type="SAM" id="Phobius"/>
    </source>
</evidence>
<reference evidence="3 4" key="1">
    <citation type="submission" date="2020-08" db="EMBL/GenBank/DDBJ databases">
        <title>Functional genomics of gut bacteria from endangered species of beetles.</title>
        <authorList>
            <person name="Carlos-Shanley C."/>
        </authorList>
    </citation>
    <scope>NUCLEOTIDE SEQUENCE [LARGE SCALE GENOMIC DNA]</scope>
    <source>
        <strain evidence="3 4">S00179</strain>
    </source>
</reference>
<organism evidence="3 4">
    <name type="scientific">Pseudomonas nitroreducens</name>
    <dbReference type="NCBI Taxonomy" id="46680"/>
    <lineage>
        <taxon>Bacteria</taxon>
        <taxon>Pseudomonadati</taxon>
        <taxon>Pseudomonadota</taxon>
        <taxon>Gammaproteobacteria</taxon>
        <taxon>Pseudomonadales</taxon>
        <taxon>Pseudomonadaceae</taxon>
        <taxon>Pseudomonas</taxon>
    </lineage>
</organism>
<evidence type="ECO:0000313" key="3">
    <source>
        <dbReference type="EMBL" id="MBB4867128.1"/>
    </source>
</evidence>
<gene>
    <name evidence="3" type="ORF">HNP46_006036</name>
</gene>
<accession>A0A7W7P3L9</accession>
<feature type="region of interest" description="Disordered" evidence="1">
    <location>
        <begin position="1"/>
        <end position="24"/>
    </location>
</feature>
<dbReference type="EMBL" id="JACHLI010000035">
    <property type="protein sequence ID" value="MBB4867128.1"/>
    <property type="molecule type" value="Genomic_DNA"/>
</dbReference>
<sequence>MGLDDREWMRRESSERQREGRARKRPRTFRWNALHLLGGMVLLAVLALTWPSLRSLVDRLLASEPVEESIPIAEDPRTLPAPPPEVAHRQTAPEASSRRTLRDCLHGRNAIDEEVIRCQNGGELPRARASQKPAEPQGMVSQEYLARFQAERDRRIARQGRTQNHTQERNSQWIKSWDGGSSYLAEWVAINNVIDGGSVCRNQGWGSVEYRECRKGAKVHFREQCRAWTARAGKDRSDWSYQMKERYCTAESSFSPMG</sequence>
<evidence type="ECO:0000313" key="4">
    <source>
        <dbReference type="Proteomes" id="UP000566995"/>
    </source>
</evidence>
<keyword evidence="2" id="KW-0472">Membrane</keyword>
<comment type="caution">
    <text evidence="3">The sequence shown here is derived from an EMBL/GenBank/DDBJ whole genome shotgun (WGS) entry which is preliminary data.</text>
</comment>
<dbReference type="AlphaFoldDB" id="A0A7W7P3L9"/>
<keyword evidence="2" id="KW-0812">Transmembrane</keyword>
<dbReference type="Proteomes" id="UP000566995">
    <property type="component" value="Unassembled WGS sequence"/>
</dbReference>
<dbReference type="RefSeq" id="WP_184596343.1">
    <property type="nucleotide sequence ID" value="NZ_JACHLI010000035.1"/>
</dbReference>
<keyword evidence="2" id="KW-1133">Transmembrane helix</keyword>
<evidence type="ECO:0000256" key="1">
    <source>
        <dbReference type="SAM" id="MobiDB-lite"/>
    </source>
</evidence>
<feature type="compositionally biased region" description="Basic and acidic residues" evidence="1">
    <location>
        <begin position="1"/>
        <end position="20"/>
    </location>
</feature>
<proteinExistence type="predicted"/>
<feature type="region of interest" description="Disordered" evidence="1">
    <location>
        <begin position="71"/>
        <end position="101"/>
    </location>
</feature>
<protein>
    <submittedName>
        <fullName evidence="3">Uncharacterized protein</fullName>
    </submittedName>
</protein>
<feature type="transmembrane region" description="Helical" evidence="2">
    <location>
        <begin position="33"/>
        <end position="53"/>
    </location>
</feature>